<reference evidence="2 3" key="1">
    <citation type="journal article" date="2020" name="ISME J.">
        <title>Uncovering the hidden diversity of litter-decomposition mechanisms in mushroom-forming fungi.</title>
        <authorList>
            <person name="Floudas D."/>
            <person name="Bentzer J."/>
            <person name="Ahren D."/>
            <person name="Johansson T."/>
            <person name="Persson P."/>
            <person name="Tunlid A."/>
        </authorList>
    </citation>
    <scope>NUCLEOTIDE SEQUENCE [LARGE SCALE GENOMIC DNA]</scope>
    <source>
        <strain evidence="2 3">CBS 175.51</strain>
    </source>
</reference>
<feature type="region of interest" description="Disordered" evidence="1">
    <location>
        <begin position="33"/>
        <end position="90"/>
    </location>
</feature>
<name>A0A8H5EWN7_9AGAR</name>
<dbReference type="Proteomes" id="UP000541558">
    <property type="component" value="Unassembled WGS sequence"/>
</dbReference>
<protein>
    <submittedName>
        <fullName evidence="2">Uncharacterized protein</fullName>
    </submittedName>
</protein>
<proteinExistence type="predicted"/>
<evidence type="ECO:0000313" key="3">
    <source>
        <dbReference type="Proteomes" id="UP000541558"/>
    </source>
</evidence>
<organism evidence="2 3">
    <name type="scientific">Ephemerocybe angulata</name>
    <dbReference type="NCBI Taxonomy" id="980116"/>
    <lineage>
        <taxon>Eukaryota</taxon>
        <taxon>Fungi</taxon>
        <taxon>Dikarya</taxon>
        <taxon>Basidiomycota</taxon>
        <taxon>Agaricomycotina</taxon>
        <taxon>Agaricomycetes</taxon>
        <taxon>Agaricomycetidae</taxon>
        <taxon>Agaricales</taxon>
        <taxon>Agaricineae</taxon>
        <taxon>Psathyrellaceae</taxon>
        <taxon>Ephemerocybe</taxon>
    </lineage>
</organism>
<feature type="compositionally biased region" description="Low complexity" evidence="1">
    <location>
        <begin position="36"/>
        <end position="55"/>
    </location>
</feature>
<evidence type="ECO:0000313" key="2">
    <source>
        <dbReference type="EMBL" id="KAF5314773.1"/>
    </source>
</evidence>
<evidence type="ECO:0000256" key="1">
    <source>
        <dbReference type="SAM" id="MobiDB-lite"/>
    </source>
</evidence>
<feature type="compositionally biased region" description="Polar residues" evidence="1">
    <location>
        <begin position="155"/>
        <end position="171"/>
    </location>
</feature>
<sequence length="626" mass="67785">MPNSQAKTIFRNTRSTVHTQSYVESGSGELHLRYNSTPSMGSPSPSLSHLLSNSPAQDSSSSLPAAHSEPVSPSPFPPPEDSDGSIAPNDLTIFDNIDSAIGIEQYIEGRPTTTTITHDIAQLSLLPSSRNHSDPLLLTRPELPSPETGHVPSPLSETTSATPLQERTTPLRTPDLEVPTPNTPDTVISAESIPSLPSPPPQGITAMGSPVHRGPSGPPPQYKHAVILALAAKRHINGKRKSMVTLFKNNGIKEKYWVAKAGFKLKENVFVSSDDQEIVITFLGSLSKRKGEELALSLQPILTDYPFVLRCNTGEGWEVGFPHSGEQRAQVSDEKVFLPWVEEAAEKGELSAGPITGGVGSEVVFSASAAPDSNDLSIEWSMGLDFTVNKSDDSPTSHIVTFSKLYYRGPTTYSLEQADISIICNQTCNWPSTLPDPKGRLNLAQTFTTQRSKKNTKQRAVSIQGEASSSPKVTAGYTRTNGSETTEAEELRWNPIQIKHKERPTSMTIQYFSGHSEVDATDLTVLGEALPIVVLRPKPSVTPVETIGVRMFSLWKHQEVREAEKLSFLARTKEALRPGHSGGAKAAVTGSLHQEFTNIVHCIELPVSTTFVGHAGDNVASAKRFV</sequence>
<comment type="caution">
    <text evidence="2">The sequence shown here is derived from an EMBL/GenBank/DDBJ whole genome shotgun (WGS) entry which is preliminary data.</text>
</comment>
<feature type="compositionally biased region" description="Polar residues" evidence="1">
    <location>
        <begin position="458"/>
        <end position="485"/>
    </location>
</feature>
<gene>
    <name evidence="2" type="ORF">D9611_007157</name>
</gene>
<dbReference type="AlphaFoldDB" id="A0A8H5EWN7"/>
<dbReference type="OrthoDB" id="10352076at2759"/>
<feature type="region of interest" description="Disordered" evidence="1">
    <location>
        <begin position="141"/>
        <end position="180"/>
    </location>
</feature>
<feature type="region of interest" description="Disordered" evidence="1">
    <location>
        <begin position="450"/>
        <end position="486"/>
    </location>
</feature>
<accession>A0A8H5EWN7</accession>
<keyword evidence="3" id="KW-1185">Reference proteome</keyword>
<dbReference type="EMBL" id="JAACJK010000221">
    <property type="protein sequence ID" value="KAF5314773.1"/>
    <property type="molecule type" value="Genomic_DNA"/>
</dbReference>